<dbReference type="RefSeq" id="WP_241444413.1">
    <property type="nucleotide sequence ID" value="NZ_BSUJ01000001.1"/>
</dbReference>
<evidence type="ECO:0000313" key="3">
    <source>
        <dbReference type="Proteomes" id="UP001157109"/>
    </source>
</evidence>
<feature type="region of interest" description="Disordered" evidence="1">
    <location>
        <begin position="56"/>
        <end position="75"/>
    </location>
</feature>
<dbReference type="EMBL" id="BSUJ01000001">
    <property type="protein sequence ID" value="GMA18639.1"/>
    <property type="molecule type" value="Genomic_DNA"/>
</dbReference>
<accession>A0ABQ6HJF8</accession>
<dbReference type="Pfam" id="PF12277">
    <property type="entry name" value="DUF3618"/>
    <property type="match status" value="1"/>
</dbReference>
<evidence type="ECO:0008006" key="4">
    <source>
        <dbReference type="Google" id="ProtNLM"/>
    </source>
</evidence>
<comment type="caution">
    <text evidence="2">The sequence shown here is derived from an EMBL/GenBank/DDBJ whole genome shotgun (WGS) entry which is preliminary data.</text>
</comment>
<sequence length="188" mass="20070">MSDNQSVSHLESEIAASRARLASTIDEITFRAQPKQIVEHQKRQLVHGLKERYHSLMGTGQGATGSRFADDRGPSKVDEVKAKADELKAQATAKVDELKAQATTKVDEVKAKTGSDDPAVTRADYRAGSSSSGTDLAAQARATSDQARLKLDELTHDEYGELRTDRIALGLAALGAVLIGAGVAQRNS</sequence>
<keyword evidence="3" id="KW-1185">Reference proteome</keyword>
<evidence type="ECO:0000313" key="2">
    <source>
        <dbReference type="EMBL" id="GMA18639.1"/>
    </source>
</evidence>
<organism evidence="2 3">
    <name type="scientific">Arsenicicoccus piscis</name>
    <dbReference type="NCBI Taxonomy" id="673954"/>
    <lineage>
        <taxon>Bacteria</taxon>
        <taxon>Bacillati</taxon>
        <taxon>Actinomycetota</taxon>
        <taxon>Actinomycetes</taxon>
        <taxon>Micrococcales</taxon>
        <taxon>Intrasporangiaceae</taxon>
        <taxon>Arsenicicoccus</taxon>
    </lineage>
</organism>
<protein>
    <recommendedName>
        <fullName evidence="4">DUF3618 domain-containing protein</fullName>
    </recommendedName>
</protein>
<gene>
    <name evidence="2" type="ORF">GCM10025862_06600</name>
</gene>
<dbReference type="Proteomes" id="UP001157109">
    <property type="component" value="Unassembled WGS sequence"/>
</dbReference>
<evidence type="ECO:0000256" key="1">
    <source>
        <dbReference type="SAM" id="MobiDB-lite"/>
    </source>
</evidence>
<feature type="region of interest" description="Disordered" evidence="1">
    <location>
        <begin position="105"/>
        <end position="144"/>
    </location>
</feature>
<proteinExistence type="predicted"/>
<dbReference type="InterPro" id="IPR022062">
    <property type="entry name" value="DUF3618"/>
</dbReference>
<feature type="compositionally biased region" description="Basic and acidic residues" evidence="1">
    <location>
        <begin position="105"/>
        <end position="115"/>
    </location>
</feature>
<name>A0ABQ6HJF8_9MICO</name>
<reference evidence="3" key="1">
    <citation type="journal article" date="2019" name="Int. J. Syst. Evol. Microbiol.">
        <title>The Global Catalogue of Microorganisms (GCM) 10K type strain sequencing project: providing services to taxonomists for standard genome sequencing and annotation.</title>
        <authorList>
            <consortium name="The Broad Institute Genomics Platform"/>
            <consortium name="The Broad Institute Genome Sequencing Center for Infectious Disease"/>
            <person name="Wu L."/>
            <person name="Ma J."/>
        </authorList>
    </citation>
    <scope>NUCLEOTIDE SEQUENCE [LARGE SCALE GENOMIC DNA]</scope>
    <source>
        <strain evidence="3">NBRC 105830</strain>
    </source>
</reference>